<comment type="similarity">
    <text evidence="2">Belongs to the DNA polymerase type-C family. DnaE subfamily.</text>
</comment>
<proteinExistence type="inferred from homology"/>
<dbReference type="InterPro" id="IPR049821">
    <property type="entry name" value="PolIIIA_DnaE1_PHP"/>
</dbReference>
<gene>
    <name evidence="14" type="primary">dnaE2</name>
    <name evidence="14" type="ORF">GCM10011499_22960</name>
</gene>
<name>A0A916RD66_9HYPH</name>
<dbReference type="Proteomes" id="UP000596977">
    <property type="component" value="Unassembled WGS sequence"/>
</dbReference>
<evidence type="ECO:0000313" key="14">
    <source>
        <dbReference type="EMBL" id="GGA52308.1"/>
    </source>
</evidence>
<dbReference type="GO" id="GO:0003676">
    <property type="term" value="F:nucleic acid binding"/>
    <property type="evidence" value="ECO:0007669"/>
    <property type="project" value="InterPro"/>
</dbReference>
<evidence type="ECO:0000256" key="1">
    <source>
        <dbReference type="ARBA" id="ARBA00004496"/>
    </source>
</evidence>
<evidence type="ECO:0000256" key="5">
    <source>
        <dbReference type="ARBA" id="ARBA00022490"/>
    </source>
</evidence>
<dbReference type="EMBL" id="BMKB01000003">
    <property type="protein sequence ID" value="GGA52308.1"/>
    <property type="molecule type" value="Genomic_DNA"/>
</dbReference>
<evidence type="ECO:0000256" key="6">
    <source>
        <dbReference type="ARBA" id="ARBA00022679"/>
    </source>
</evidence>
<reference evidence="14 15" key="1">
    <citation type="journal article" date="2014" name="Int. J. Syst. Evol. Microbiol.">
        <title>Complete genome sequence of Corynebacterium casei LMG S-19264T (=DSM 44701T), isolated from a smear-ripened cheese.</title>
        <authorList>
            <consortium name="US DOE Joint Genome Institute (JGI-PGF)"/>
            <person name="Walter F."/>
            <person name="Albersmeier A."/>
            <person name="Kalinowski J."/>
            <person name="Ruckert C."/>
        </authorList>
    </citation>
    <scope>NUCLEOTIDE SEQUENCE [LARGE SCALE GENOMIC DNA]</scope>
    <source>
        <strain evidence="14 15">CGMCC 1.15896</strain>
    </source>
</reference>
<dbReference type="InterPro" id="IPR041931">
    <property type="entry name" value="DNA_pol3_alpha_thumb_dom"/>
</dbReference>
<comment type="caution">
    <text evidence="14">The sequence shown here is derived from an EMBL/GenBank/DDBJ whole genome shotgun (WGS) entry which is preliminary data.</text>
</comment>
<dbReference type="GO" id="GO:0006260">
    <property type="term" value="P:DNA replication"/>
    <property type="evidence" value="ECO:0007669"/>
    <property type="project" value="UniProtKB-KW"/>
</dbReference>
<dbReference type="InterPro" id="IPR004365">
    <property type="entry name" value="NA-bd_OB_tRNA"/>
</dbReference>
<dbReference type="CDD" id="cd07433">
    <property type="entry name" value="PHP_PolIIIA_DnaE1"/>
    <property type="match status" value="1"/>
</dbReference>
<evidence type="ECO:0000259" key="13">
    <source>
        <dbReference type="SMART" id="SM00481"/>
    </source>
</evidence>
<evidence type="ECO:0000256" key="12">
    <source>
        <dbReference type="ARBA" id="ARBA00049244"/>
    </source>
</evidence>
<dbReference type="SMART" id="SM00481">
    <property type="entry name" value="POLIIIAc"/>
    <property type="match status" value="1"/>
</dbReference>
<dbReference type="InterPro" id="IPR029460">
    <property type="entry name" value="DNAPol_HHH"/>
</dbReference>
<dbReference type="InterPro" id="IPR003141">
    <property type="entry name" value="Pol/His_phosphatase_N"/>
</dbReference>
<comment type="subcellular location">
    <subcellularLocation>
        <location evidence="1">Cytoplasm</location>
    </subcellularLocation>
</comment>
<dbReference type="GO" id="GO:0005737">
    <property type="term" value="C:cytoplasm"/>
    <property type="evidence" value="ECO:0007669"/>
    <property type="project" value="UniProtKB-SubCell"/>
</dbReference>
<keyword evidence="15" id="KW-1185">Reference proteome</keyword>
<dbReference type="InterPro" id="IPR016195">
    <property type="entry name" value="Pol/histidinol_Pase-like"/>
</dbReference>
<dbReference type="PANTHER" id="PTHR32294:SF0">
    <property type="entry name" value="DNA POLYMERASE III SUBUNIT ALPHA"/>
    <property type="match status" value="1"/>
</dbReference>
<evidence type="ECO:0000256" key="8">
    <source>
        <dbReference type="ARBA" id="ARBA00022705"/>
    </source>
</evidence>
<dbReference type="OrthoDB" id="9803237at2"/>
<evidence type="ECO:0000256" key="9">
    <source>
        <dbReference type="ARBA" id="ARBA00022932"/>
    </source>
</evidence>
<accession>A0A916RD66</accession>
<evidence type="ECO:0000256" key="7">
    <source>
        <dbReference type="ARBA" id="ARBA00022695"/>
    </source>
</evidence>
<organism evidence="14 15">
    <name type="scientific">Pelagibacterium lentulum</name>
    <dbReference type="NCBI Taxonomy" id="2029865"/>
    <lineage>
        <taxon>Bacteria</taxon>
        <taxon>Pseudomonadati</taxon>
        <taxon>Pseudomonadota</taxon>
        <taxon>Alphaproteobacteria</taxon>
        <taxon>Hyphomicrobiales</taxon>
        <taxon>Devosiaceae</taxon>
        <taxon>Pelagibacterium</taxon>
    </lineage>
</organism>
<dbReference type="InterPro" id="IPR011708">
    <property type="entry name" value="DNA_pol3_alpha_NTPase_dom"/>
</dbReference>
<sequence length="1149" mass="127773">MSGPGFIHLHVHSAFSLLEGALPLGKILDMAIADGQPALGIADTNNLFGALEFSEKASGKGLQPIIGCELTLNFGADEEKPNERINLGKGNIVLIAANEKGFANLSTLVSRAYLEGVENRTSAHIDWFDNGYADGLICLTGGPEGVIDPLLAAGMDGVAAQRLSRLMQIFGDRLYVEIQRHDRPIENAVEPRLIDLAYANDLPLVATNEPYFPAQDDFDSHDALLAIAAGSVVAQTERRRLSDQHYFKTRAEMMALFSDLPEALENTIEIARRVSYRPRTLDPILPKFAAAEGVGEEEANHAEGEELARQAREGLDRRLESYGLAPGKAREEYQERLEFELKVIRDMKFPGYFLIVADFIKWSKAHNIPVGPGRGSGAGSLVAYALTITDLDPLRYNLLFERFLNPERVSMPDFDIDFCQERREEVIRYVQNKYGSDQVAQIITFGTLQPRAALRDVGRVLQMPYGQVDRICKLVPNNPANPVTLAEAIRDEPRLQMMRDEDETVAELLAIAGKLEGLYRHASTHAAGLVIGDRPLHELLPLYRDPRSDMPVTQYNLKWVEPAGLVKFDFLGLKTLTTIRYAVEMIKEQGIDVDIDAIPLDDAPTYKLYADGDTYGIFQFESPGMRRALVELKPDRIEDLIAMNALYRPGPMDNIPSFINRKHGLEKVEYPHEMIRAVLDETYGIIVYQEQVMQIAQLLSGYSLGEADMLRRAMGKKIKAEMDKQRVRFQEGALKNGLSKGLADSIFDLLAKFANYGFNKSHAAAYAWVSYQTAWLKTHYPHQFYAASMTLDMAQTDKLSDFRREAEKKGIEVLPPCVNRSEVIFSVKDNKIHYSLCAVKGVGRQVAEHIVEVRKAGGVFKSLADFASRIDPKVINKRTLETLISAGAFDRIVKRREQVMAVVDTIISTAQRETSGRADGITDMFASTQPQEIALPQTIPAWSLTERLAKEHAAIGFYLSAHPLDDYLELFDKLRVQQWSNFEKAARQGAVAGRLAGTVISRQERKTRKGSTMLIMMLSDPSGSYECIAFSEQIDDYGHMLEPGKSVVIEVGADSRPDGVRLRLLKADPIEGSVEKLSRRLTIFAGDPKCLAPIRSQLKSGGEGVVSLVLIRDQGEREYEIELPGQFRISPQLAGGLKSIAGVIDVSLN</sequence>
<comment type="catalytic activity">
    <reaction evidence="12">
        <text>DNA(n) + a 2'-deoxyribonucleoside 5'-triphosphate = DNA(n+1) + diphosphate</text>
        <dbReference type="Rhea" id="RHEA:22508"/>
        <dbReference type="Rhea" id="RHEA-COMP:17339"/>
        <dbReference type="Rhea" id="RHEA-COMP:17340"/>
        <dbReference type="ChEBI" id="CHEBI:33019"/>
        <dbReference type="ChEBI" id="CHEBI:61560"/>
        <dbReference type="ChEBI" id="CHEBI:173112"/>
        <dbReference type="EC" id="2.7.7.7"/>
    </reaction>
</comment>
<keyword evidence="5" id="KW-0963">Cytoplasm</keyword>
<dbReference type="Pfam" id="PF02811">
    <property type="entry name" value="PHP"/>
    <property type="match status" value="1"/>
</dbReference>
<protein>
    <recommendedName>
        <fullName evidence="4">DNA polymerase III subunit alpha</fullName>
        <ecNumber evidence="3">2.7.7.7</ecNumber>
    </recommendedName>
</protein>
<dbReference type="AlphaFoldDB" id="A0A916RD66"/>
<keyword evidence="8" id="KW-0235">DNA replication</keyword>
<dbReference type="RefSeq" id="WP_127071098.1">
    <property type="nucleotide sequence ID" value="NZ_BMKB01000003.1"/>
</dbReference>
<dbReference type="InterPro" id="IPR004013">
    <property type="entry name" value="PHP_dom"/>
</dbReference>
<evidence type="ECO:0000256" key="10">
    <source>
        <dbReference type="ARBA" id="ARBA00025611"/>
    </source>
</evidence>
<evidence type="ECO:0000256" key="4">
    <source>
        <dbReference type="ARBA" id="ARBA00019114"/>
    </source>
</evidence>
<evidence type="ECO:0000256" key="11">
    <source>
        <dbReference type="ARBA" id="ARBA00026073"/>
    </source>
</evidence>
<dbReference type="GO" id="GO:0003887">
    <property type="term" value="F:DNA-directed DNA polymerase activity"/>
    <property type="evidence" value="ECO:0007669"/>
    <property type="project" value="UniProtKB-KW"/>
</dbReference>
<dbReference type="PANTHER" id="PTHR32294">
    <property type="entry name" value="DNA POLYMERASE III SUBUNIT ALPHA"/>
    <property type="match status" value="1"/>
</dbReference>
<dbReference type="InterPro" id="IPR040982">
    <property type="entry name" value="DNA_pol3_finger"/>
</dbReference>
<dbReference type="Gene3D" id="3.20.20.140">
    <property type="entry name" value="Metal-dependent hydrolases"/>
    <property type="match status" value="1"/>
</dbReference>
<feature type="domain" description="Polymerase/histidinol phosphatase N-terminal" evidence="13">
    <location>
        <begin position="7"/>
        <end position="74"/>
    </location>
</feature>
<keyword evidence="7" id="KW-0548">Nucleotidyltransferase</keyword>
<comment type="subunit">
    <text evidence="11">DNA polymerase III contains a core (composed of alpha, epsilon and theta chains) that associates with a tau subunit. This core dimerizes to form the POLIII' complex. PolIII' associates with the gamma complex (composed of gamma, delta, delta', psi and chi chains) and with the beta chain to form the complete DNA polymerase III complex.</text>
</comment>
<dbReference type="Pfam" id="PF17657">
    <property type="entry name" value="DNA_pol3_finger"/>
    <property type="match status" value="1"/>
</dbReference>
<dbReference type="Pfam" id="PF14579">
    <property type="entry name" value="HHH_6"/>
    <property type="match status" value="1"/>
</dbReference>
<dbReference type="SUPFAM" id="SSF89550">
    <property type="entry name" value="PHP domain-like"/>
    <property type="match status" value="1"/>
</dbReference>
<dbReference type="GO" id="GO:0008408">
    <property type="term" value="F:3'-5' exonuclease activity"/>
    <property type="evidence" value="ECO:0007669"/>
    <property type="project" value="InterPro"/>
</dbReference>
<dbReference type="Pfam" id="PF01336">
    <property type="entry name" value="tRNA_anti-codon"/>
    <property type="match status" value="1"/>
</dbReference>
<evidence type="ECO:0000256" key="2">
    <source>
        <dbReference type="ARBA" id="ARBA00009496"/>
    </source>
</evidence>
<dbReference type="EC" id="2.7.7.7" evidence="3"/>
<evidence type="ECO:0000313" key="15">
    <source>
        <dbReference type="Proteomes" id="UP000596977"/>
    </source>
</evidence>
<dbReference type="SUPFAM" id="SSF160975">
    <property type="entry name" value="AF1531-like"/>
    <property type="match status" value="1"/>
</dbReference>
<evidence type="ECO:0000256" key="3">
    <source>
        <dbReference type="ARBA" id="ARBA00012417"/>
    </source>
</evidence>
<dbReference type="NCBIfam" id="NF004226">
    <property type="entry name" value="PRK05673.1"/>
    <property type="match status" value="1"/>
</dbReference>
<dbReference type="CDD" id="cd04485">
    <property type="entry name" value="DnaE_OBF"/>
    <property type="match status" value="1"/>
</dbReference>
<dbReference type="Gene3D" id="1.10.150.870">
    <property type="match status" value="1"/>
</dbReference>
<dbReference type="NCBIfam" id="TIGR00594">
    <property type="entry name" value="polc"/>
    <property type="match status" value="1"/>
</dbReference>
<dbReference type="Gene3D" id="1.10.10.1600">
    <property type="entry name" value="Bacterial DNA polymerase III alpha subunit, thumb domain"/>
    <property type="match status" value="1"/>
</dbReference>
<dbReference type="Pfam" id="PF07733">
    <property type="entry name" value="DNA_pol3_alpha"/>
    <property type="match status" value="1"/>
</dbReference>
<keyword evidence="6" id="KW-0808">Transferase</keyword>
<comment type="function">
    <text evidence="10">DNA polymerase III is a complex, multichain enzyme responsible for most of the replicative synthesis in bacteria. This DNA polymerase also exhibits 3' to 5' exonuclease activity. The alpha chain is the DNA polymerase.</text>
</comment>
<dbReference type="InterPro" id="IPR004805">
    <property type="entry name" value="DnaE2/DnaE/PolC"/>
</dbReference>
<keyword evidence="9 14" id="KW-0239">DNA-directed DNA polymerase</keyword>